<gene>
    <name evidence="2" type="ORF">BJY26_000408</name>
</gene>
<accession>A0A7Z0D1E0</accession>
<dbReference type="AlphaFoldDB" id="A0A7Z0D1E0"/>
<evidence type="ECO:0000313" key="3">
    <source>
        <dbReference type="Proteomes" id="UP000539111"/>
    </source>
</evidence>
<dbReference type="RefSeq" id="WP_179425228.1">
    <property type="nucleotide sequence ID" value="NZ_JACBZP010000001.1"/>
</dbReference>
<protein>
    <recommendedName>
        <fullName evidence="4">Lipoprotein</fullName>
    </recommendedName>
</protein>
<evidence type="ECO:0008006" key="4">
    <source>
        <dbReference type="Google" id="ProtNLM"/>
    </source>
</evidence>
<name>A0A7Z0D1E0_9MICO</name>
<sequence length="267" mass="27603">MTIRTAQRAATAAALTLTAAMALTACGGSSDSDVKAGGTTAGAGSSQAAGDTGDAAVYQFNNTRVGDSEDETPFVTTKDSIIIKMPDELKAAIPDGSRVAIDTFTLTPQAFSTGICRLDVAIDYAGGGKKALTSVDPYGEDEGPASNLLVYMIDHGLETNGGDKVVDKVPSNDQVEEGSTYVTKDMEHITFVNECSDDNEDDIFELTNPYIEQDSKEAGNDKFASVDIAMVSGGGQSGGAGTTTIITGGTAADVSIDGKWKQPTEED</sequence>
<evidence type="ECO:0000313" key="2">
    <source>
        <dbReference type="EMBL" id="NYI66102.1"/>
    </source>
</evidence>
<keyword evidence="3" id="KW-1185">Reference proteome</keyword>
<evidence type="ECO:0000256" key="1">
    <source>
        <dbReference type="SAM" id="SignalP"/>
    </source>
</evidence>
<dbReference type="EMBL" id="JACBZP010000001">
    <property type="protein sequence ID" value="NYI66102.1"/>
    <property type="molecule type" value="Genomic_DNA"/>
</dbReference>
<dbReference type="Proteomes" id="UP000539111">
    <property type="component" value="Unassembled WGS sequence"/>
</dbReference>
<reference evidence="2 3" key="1">
    <citation type="submission" date="2020-07" db="EMBL/GenBank/DDBJ databases">
        <title>Sequencing the genomes of 1000 actinobacteria strains.</title>
        <authorList>
            <person name="Klenk H.-P."/>
        </authorList>
    </citation>
    <scope>NUCLEOTIDE SEQUENCE [LARGE SCALE GENOMIC DNA]</scope>
    <source>
        <strain evidence="2 3">DSM 26341</strain>
    </source>
</reference>
<organism evidence="2 3">
    <name type="scientific">Spelaeicoccus albus</name>
    <dbReference type="NCBI Taxonomy" id="1280376"/>
    <lineage>
        <taxon>Bacteria</taxon>
        <taxon>Bacillati</taxon>
        <taxon>Actinomycetota</taxon>
        <taxon>Actinomycetes</taxon>
        <taxon>Micrococcales</taxon>
        <taxon>Brevibacteriaceae</taxon>
        <taxon>Spelaeicoccus</taxon>
    </lineage>
</organism>
<dbReference type="PROSITE" id="PS51257">
    <property type="entry name" value="PROKAR_LIPOPROTEIN"/>
    <property type="match status" value="1"/>
</dbReference>
<feature type="chain" id="PRO_5038657307" description="Lipoprotein" evidence="1">
    <location>
        <begin position="26"/>
        <end position="267"/>
    </location>
</feature>
<feature type="signal peptide" evidence="1">
    <location>
        <begin position="1"/>
        <end position="25"/>
    </location>
</feature>
<comment type="caution">
    <text evidence="2">The sequence shown here is derived from an EMBL/GenBank/DDBJ whole genome shotgun (WGS) entry which is preliminary data.</text>
</comment>
<keyword evidence="1" id="KW-0732">Signal</keyword>
<proteinExistence type="predicted"/>